<dbReference type="PANTHER" id="PTHR23025">
    <property type="entry name" value="TRIACYLGLYCEROL LIPASE"/>
    <property type="match status" value="1"/>
</dbReference>
<dbReference type="EMBL" id="ML976661">
    <property type="protein sequence ID" value="KAF1978066.1"/>
    <property type="molecule type" value="Genomic_DNA"/>
</dbReference>
<gene>
    <name evidence="2" type="ORF">BU23DRAFT_525730</name>
</gene>
<accession>A0A6A5VT70</accession>
<dbReference type="Gene3D" id="3.40.50.1820">
    <property type="entry name" value="alpha/beta hydrolase"/>
    <property type="match status" value="1"/>
</dbReference>
<proteinExistence type="predicted"/>
<protein>
    <submittedName>
        <fullName evidence="2">Acetyl esterase</fullName>
    </submittedName>
</protein>
<name>A0A6A5VT70_9PLEO</name>
<organism evidence="2 3">
    <name type="scientific">Bimuria novae-zelandiae CBS 107.79</name>
    <dbReference type="NCBI Taxonomy" id="1447943"/>
    <lineage>
        <taxon>Eukaryota</taxon>
        <taxon>Fungi</taxon>
        <taxon>Dikarya</taxon>
        <taxon>Ascomycota</taxon>
        <taxon>Pezizomycotina</taxon>
        <taxon>Dothideomycetes</taxon>
        <taxon>Pleosporomycetidae</taxon>
        <taxon>Pleosporales</taxon>
        <taxon>Massarineae</taxon>
        <taxon>Didymosphaeriaceae</taxon>
        <taxon>Bimuria</taxon>
    </lineage>
</organism>
<dbReference type="InterPro" id="IPR029058">
    <property type="entry name" value="AB_hydrolase_fold"/>
</dbReference>
<evidence type="ECO:0000313" key="3">
    <source>
        <dbReference type="Proteomes" id="UP000800036"/>
    </source>
</evidence>
<dbReference type="AlphaFoldDB" id="A0A6A5VT70"/>
<dbReference type="Proteomes" id="UP000800036">
    <property type="component" value="Unassembled WGS sequence"/>
</dbReference>
<keyword evidence="3" id="KW-1185">Reference proteome</keyword>
<dbReference type="InterPro" id="IPR013094">
    <property type="entry name" value="AB_hydrolase_3"/>
</dbReference>
<dbReference type="OrthoDB" id="408631at2759"/>
<dbReference type="GO" id="GO:0019433">
    <property type="term" value="P:triglyceride catabolic process"/>
    <property type="evidence" value="ECO:0007669"/>
    <property type="project" value="TreeGrafter"/>
</dbReference>
<dbReference type="SUPFAM" id="SSF53474">
    <property type="entry name" value="alpha/beta-Hydrolases"/>
    <property type="match status" value="1"/>
</dbReference>
<sequence>MASETRITSDLRIDATKFEPAAISKETVKTNAMLEHVTTTSAKWHTIGAATYRKLRDEGKTSLPPPVYLPAARDIEIPSRDEGRDIPVRIYEPENGLPSRGILLHCHGGGFVLLSHNQSDNALERYANACQLTAMSVGYRLAPEHPYPAATNDCIDVAQYLVDHGEERFGQRLRFLTGDSAGSCLAAVTTFALMRSRPSHQLAGFLSHYGQFDVTLGLPYVSSYHKPLMVNAEELRHFADAYTPSMSVEGRKNPGISPLYEDMQSLAVASPTTRLPPAVFHIGTDDPLLDDNILMSAKWQITGSDGILKIYPGAPHGFTVLGGKAAADCAAVNVQFIKEKLAALEG</sequence>
<dbReference type="GO" id="GO:0005829">
    <property type="term" value="C:cytosol"/>
    <property type="evidence" value="ECO:0007669"/>
    <property type="project" value="TreeGrafter"/>
</dbReference>
<evidence type="ECO:0000313" key="2">
    <source>
        <dbReference type="EMBL" id="KAF1978066.1"/>
    </source>
</evidence>
<reference evidence="2" key="1">
    <citation type="journal article" date="2020" name="Stud. Mycol.">
        <title>101 Dothideomycetes genomes: a test case for predicting lifestyles and emergence of pathogens.</title>
        <authorList>
            <person name="Haridas S."/>
            <person name="Albert R."/>
            <person name="Binder M."/>
            <person name="Bloem J."/>
            <person name="Labutti K."/>
            <person name="Salamov A."/>
            <person name="Andreopoulos B."/>
            <person name="Baker S."/>
            <person name="Barry K."/>
            <person name="Bills G."/>
            <person name="Bluhm B."/>
            <person name="Cannon C."/>
            <person name="Castanera R."/>
            <person name="Culley D."/>
            <person name="Daum C."/>
            <person name="Ezra D."/>
            <person name="Gonzalez J."/>
            <person name="Henrissat B."/>
            <person name="Kuo A."/>
            <person name="Liang C."/>
            <person name="Lipzen A."/>
            <person name="Lutzoni F."/>
            <person name="Magnuson J."/>
            <person name="Mondo S."/>
            <person name="Nolan M."/>
            <person name="Ohm R."/>
            <person name="Pangilinan J."/>
            <person name="Park H.-J."/>
            <person name="Ramirez L."/>
            <person name="Alfaro M."/>
            <person name="Sun H."/>
            <person name="Tritt A."/>
            <person name="Yoshinaga Y."/>
            <person name="Zwiers L.-H."/>
            <person name="Turgeon B."/>
            <person name="Goodwin S."/>
            <person name="Spatafora J."/>
            <person name="Crous P."/>
            <person name="Grigoriev I."/>
        </authorList>
    </citation>
    <scope>NUCLEOTIDE SEQUENCE</scope>
    <source>
        <strain evidence="2">CBS 107.79</strain>
    </source>
</reference>
<evidence type="ECO:0000259" key="1">
    <source>
        <dbReference type="Pfam" id="PF07859"/>
    </source>
</evidence>
<dbReference type="PANTHER" id="PTHR23025:SF3">
    <property type="entry name" value="HORMONE-SENSITIVE LIPASE"/>
    <property type="match status" value="1"/>
</dbReference>
<dbReference type="Pfam" id="PF07859">
    <property type="entry name" value="Abhydrolase_3"/>
    <property type="match status" value="1"/>
</dbReference>
<dbReference type="GO" id="GO:0004806">
    <property type="term" value="F:triacylglycerol lipase activity"/>
    <property type="evidence" value="ECO:0007669"/>
    <property type="project" value="TreeGrafter"/>
</dbReference>
<dbReference type="GO" id="GO:0004771">
    <property type="term" value="F:sterol ester esterase activity"/>
    <property type="evidence" value="ECO:0007669"/>
    <property type="project" value="TreeGrafter"/>
</dbReference>
<feature type="domain" description="Alpha/beta hydrolase fold-3" evidence="1">
    <location>
        <begin position="103"/>
        <end position="319"/>
    </location>
</feature>